<dbReference type="AlphaFoldDB" id="A0A814J5S2"/>
<dbReference type="InterPro" id="IPR010031">
    <property type="entry name" value="FAD_lactone_oxidase-like"/>
</dbReference>
<protein>
    <recommendedName>
        <fullName evidence="2">FAD-binding PCMH-type domain-containing protein</fullName>
    </recommendedName>
</protein>
<reference evidence="3" key="1">
    <citation type="submission" date="2021-02" db="EMBL/GenBank/DDBJ databases">
        <authorList>
            <person name="Nowell W R."/>
        </authorList>
    </citation>
    <scope>NUCLEOTIDE SEQUENCE</scope>
</reference>
<comment type="caution">
    <text evidence="3">The sequence shown here is derived from an EMBL/GenBank/DDBJ whole genome shotgun (WGS) entry which is preliminary data.</text>
</comment>
<dbReference type="GO" id="GO:0016020">
    <property type="term" value="C:membrane"/>
    <property type="evidence" value="ECO:0007669"/>
    <property type="project" value="InterPro"/>
</dbReference>
<dbReference type="Pfam" id="PF04030">
    <property type="entry name" value="ALO"/>
    <property type="match status" value="1"/>
</dbReference>
<dbReference type="GO" id="GO:0071949">
    <property type="term" value="F:FAD binding"/>
    <property type="evidence" value="ECO:0007669"/>
    <property type="project" value="InterPro"/>
</dbReference>
<dbReference type="SUPFAM" id="SSF56176">
    <property type="entry name" value="FAD-binding/transporter-associated domain-like"/>
    <property type="match status" value="1"/>
</dbReference>
<dbReference type="Gene3D" id="1.10.45.10">
    <property type="entry name" value="Vanillyl-alcohol Oxidase, Chain A, domain 4"/>
    <property type="match status" value="1"/>
</dbReference>
<name>A0A814J5S2_9BILA</name>
<evidence type="ECO:0000313" key="4">
    <source>
        <dbReference type="EMBL" id="CAF1170026.1"/>
    </source>
</evidence>
<evidence type="ECO:0000256" key="1">
    <source>
        <dbReference type="ARBA" id="ARBA00023002"/>
    </source>
</evidence>
<gene>
    <name evidence="4" type="ORF">JXQ802_LOCUS22742</name>
    <name evidence="3" type="ORF">PYM288_LOCUS16267</name>
</gene>
<dbReference type="PANTHER" id="PTHR43762:SF1">
    <property type="entry name" value="D-ARABINONO-1,4-LACTONE OXIDASE"/>
    <property type="match status" value="1"/>
</dbReference>
<dbReference type="Gene3D" id="3.30.70.2520">
    <property type="match status" value="1"/>
</dbReference>
<dbReference type="PROSITE" id="PS51387">
    <property type="entry name" value="FAD_PCMH"/>
    <property type="match status" value="1"/>
</dbReference>
<dbReference type="InterPro" id="IPR016169">
    <property type="entry name" value="FAD-bd_PCMH_sub2"/>
</dbReference>
<dbReference type="GO" id="GO:0003885">
    <property type="term" value="F:D-arabinono-1,4-lactone oxidase activity"/>
    <property type="evidence" value="ECO:0007669"/>
    <property type="project" value="InterPro"/>
</dbReference>
<dbReference type="PANTHER" id="PTHR43762">
    <property type="entry name" value="L-GULONOLACTONE OXIDASE"/>
    <property type="match status" value="1"/>
</dbReference>
<feature type="domain" description="FAD-binding PCMH-type" evidence="2">
    <location>
        <begin position="1"/>
        <end position="105"/>
    </location>
</feature>
<dbReference type="InterPro" id="IPR007173">
    <property type="entry name" value="ALO_C"/>
</dbReference>
<evidence type="ECO:0000259" key="2">
    <source>
        <dbReference type="PROSITE" id="PS51387"/>
    </source>
</evidence>
<dbReference type="InterPro" id="IPR036318">
    <property type="entry name" value="FAD-bd_PCMH-like_sf"/>
</dbReference>
<keyword evidence="1" id="KW-0560">Oxidoreductase</keyword>
<dbReference type="InterPro" id="IPR016166">
    <property type="entry name" value="FAD-bd_PCMH"/>
</dbReference>
<dbReference type="Proteomes" id="UP000663854">
    <property type="component" value="Unassembled WGS sequence"/>
</dbReference>
<evidence type="ECO:0000313" key="3">
    <source>
        <dbReference type="EMBL" id="CAF1033563.1"/>
    </source>
</evidence>
<dbReference type="InterPro" id="IPR016171">
    <property type="entry name" value="Vanillyl_alc_oxidase_C-sub2"/>
</dbReference>
<dbReference type="Proteomes" id="UP000663870">
    <property type="component" value="Unassembled WGS sequence"/>
</dbReference>
<dbReference type="Pfam" id="PF01565">
    <property type="entry name" value="FAD_binding_4"/>
    <property type="match status" value="1"/>
</dbReference>
<evidence type="ECO:0000313" key="5">
    <source>
        <dbReference type="Proteomes" id="UP000663854"/>
    </source>
</evidence>
<keyword evidence="6" id="KW-1185">Reference proteome</keyword>
<dbReference type="EMBL" id="CAJNOL010000699">
    <property type="protein sequence ID" value="CAF1170026.1"/>
    <property type="molecule type" value="Genomic_DNA"/>
</dbReference>
<evidence type="ECO:0000313" key="6">
    <source>
        <dbReference type="Proteomes" id="UP000663870"/>
    </source>
</evidence>
<dbReference type="PIRSF" id="PIRSF000136">
    <property type="entry name" value="LGO_GLO"/>
    <property type="match status" value="1"/>
</dbReference>
<organism evidence="3 5">
    <name type="scientific">Rotaria sordida</name>
    <dbReference type="NCBI Taxonomy" id="392033"/>
    <lineage>
        <taxon>Eukaryota</taxon>
        <taxon>Metazoa</taxon>
        <taxon>Spiralia</taxon>
        <taxon>Gnathifera</taxon>
        <taxon>Rotifera</taxon>
        <taxon>Eurotatoria</taxon>
        <taxon>Bdelloidea</taxon>
        <taxon>Philodinida</taxon>
        <taxon>Philodinidae</taxon>
        <taxon>Rotaria</taxon>
    </lineage>
</organism>
<sequence>MEIEVESEILLSTLNELLPKYGLALPIQPSTSSITVAGTISTASHGSGYQYGTMSSYVRSIRLMQLNGEEKEYTEEQDQELFRCLTCSLGSFGVITRVRLQLAPRFDLELNRYYLTFNSFLERFKTHYSSSDYFYYLWYPHTNGGLANHLTRVLPRNVPLKNSIFSRFVSWVRGSLIEHYLLEFLFYVSLLIPRLVIHINRLYLELYRRPYHEIARCDRLLNFDTPIIQYAMEWAIPLDEAVTCLAELHQWIEEHSTRTRVHYPIEIRFSCSENCSYLSPCFERATCWISIGSLRPYGIYHSQRRLIFQEFQKICQRHEGRPHWAKEHSLTVHNFRQLYPQWNLFHEKRKQFDPNDLFINDYLQKIFGST</sequence>
<proteinExistence type="predicted"/>
<dbReference type="InterPro" id="IPR006094">
    <property type="entry name" value="Oxid_FAD_bind_N"/>
</dbReference>
<accession>A0A814J5S2</accession>
<dbReference type="Gene3D" id="3.30.465.10">
    <property type="match status" value="1"/>
</dbReference>
<dbReference type="EMBL" id="CAJNOH010000417">
    <property type="protein sequence ID" value="CAF1033563.1"/>
    <property type="molecule type" value="Genomic_DNA"/>
</dbReference>